<dbReference type="SUPFAM" id="SSF50199">
    <property type="entry name" value="Staphylococcal nuclease"/>
    <property type="match status" value="1"/>
</dbReference>
<feature type="transmembrane region" description="Helical" evidence="1">
    <location>
        <begin position="29"/>
        <end position="52"/>
    </location>
</feature>
<name>A0ABT8YE42_9SPHN</name>
<accession>A0ABT8YE42</accession>
<keyword evidence="1" id="KW-0812">Transmembrane</keyword>
<reference evidence="2" key="1">
    <citation type="submission" date="2023-07" db="EMBL/GenBank/DDBJ databases">
        <authorList>
            <person name="Kim M."/>
        </authorList>
    </citation>
    <scope>NUCLEOTIDE SEQUENCE</scope>
    <source>
        <strain evidence="2">BIUV-7</strain>
    </source>
</reference>
<protein>
    <recommendedName>
        <fullName evidence="4">Nuclease</fullName>
    </recommendedName>
</protein>
<dbReference type="InterPro" id="IPR035437">
    <property type="entry name" value="SNase_OB-fold_sf"/>
</dbReference>
<evidence type="ECO:0000313" key="2">
    <source>
        <dbReference type="EMBL" id="MDO6416053.1"/>
    </source>
</evidence>
<dbReference type="Proteomes" id="UP001169764">
    <property type="component" value="Unassembled WGS sequence"/>
</dbReference>
<dbReference type="Gene3D" id="2.40.50.90">
    <property type="match status" value="1"/>
</dbReference>
<dbReference type="EMBL" id="JAUOTP010000008">
    <property type="protein sequence ID" value="MDO6416053.1"/>
    <property type="molecule type" value="Genomic_DNA"/>
</dbReference>
<evidence type="ECO:0000313" key="3">
    <source>
        <dbReference type="Proteomes" id="UP001169764"/>
    </source>
</evidence>
<proteinExistence type="predicted"/>
<gene>
    <name evidence="2" type="ORF">Q4F19_16810</name>
</gene>
<keyword evidence="1" id="KW-0472">Membrane</keyword>
<evidence type="ECO:0000256" key="1">
    <source>
        <dbReference type="SAM" id="Phobius"/>
    </source>
</evidence>
<dbReference type="RefSeq" id="WP_303544970.1">
    <property type="nucleotide sequence ID" value="NZ_JAUOTP010000008.1"/>
</dbReference>
<keyword evidence="1" id="KW-1133">Transmembrane helix</keyword>
<keyword evidence="3" id="KW-1185">Reference proteome</keyword>
<sequence>MLGAQRNDPFDGQGDAMAIADTQKKPKRVGAAGLAVGAIILAALAFIAFSAFSSRKPVTVDTAEGQHFSCTVLSVYDGDGPINCAEIDSAGNQVKVRLRGIEAREVDNSCRYADLCPVASGAEAKAELTRIAVGRMQCLSFGPSYNRVDASCRTATGLDVSCAMIKSGKAVRWPEYDPTGLMIPCIPRRR</sequence>
<comment type="caution">
    <text evidence="2">The sequence shown here is derived from an EMBL/GenBank/DDBJ whole genome shotgun (WGS) entry which is preliminary data.</text>
</comment>
<evidence type="ECO:0008006" key="4">
    <source>
        <dbReference type="Google" id="ProtNLM"/>
    </source>
</evidence>
<organism evidence="2 3">
    <name type="scientific">Sphingomonas natans</name>
    <dbReference type="NCBI Taxonomy" id="3063330"/>
    <lineage>
        <taxon>Bacteria</taxon>
        <taxon>Pseudomonadati</taxon>
        <taxon>Pseudomonadota</taxon>
        <taxon>Alphaproteobacteria</taxon>
        <taxon>Sphingomonadales</taxon>
        <taxon>Sphingomonadaceae</taxon>
        <taxon>Sphingomonas</taxon>
    </lineage>
</organism>